<dbReference type="AlphaFoldDB" id="A0A6M1RG27"/>
<feature type="binding site" evidence="6">
    <location>
        <position position="111"/>
    </location>
    <ligand>
        <name>(6R)-10-formyltetrahydrofolate</name>
        <dbReference type="ChEBI" id="CHEBI:195366"/>
    </ligand>
</feature>
<comment type="caution">
    <text evidence="6">Lacks conserved residue(s) required for the propagation of feature annotation.</text>
</comment>
<dbReference type="PROSITE" id="PS00373">
    <property type="entry name" value="GART"/>
    <property type="match status" value="1"/>
</dbReference>
<dbReference type="PANTHER" id="PTHR43369:SF2">
    <property type="entry name" value="PHOSPHORIBOSYLGLYCINAMIDE FORMYLTRANSFERASE"/>
    <property type="match status" value="1"/>
</dbReference>
<comment type="catalytic activity">
    <reaction evidence="5 6">
        <text>N(1)-(5-phospho-beta-D-ribosyl)glycinamide + (6R)-10-formyltetrahydrofolate = N(2)-formyl-N(1)-(5-phospho-beta-D-ribosyl)glycinamide + (6S)-5,6,7,8-tetrahydrofolate + H(+)</text>
        <dbReference type="Rhea" id="RHEA:15053"/>
        <dbReference type="ChEBI" id="CHEBI:15378"/>
        <dbReference type="ChEBI" id="CHEBI:57453"/>
        <dbReference type="ChEBI" id="CHEBI:143788"/>
        <dbReference type="ChEBI" id="CHEBI:147286"/>
        <dbReference type="ChEBI" id="CHEBI:195366"/>
        <dbReference type="EC" id="2.1.2.2"/>
    </reaction>
</comment>
<comment type="similarity">
    <text evidence="4 6">Belongs to the GART family.</text>
</comment>
<dbReference type="InterPro" id="IPR004607">
    <property type="entry name" value="GART"/>
</dbReference>
<evidence type="ECO:0000256" key="4">
    <source>
        <dbReference type="ARBA" id="ARBA00038440"/>
    </source>
</evidence>
<dbReference type="SUPFAM" id="SSF53328">
    <property type="entry name" value="Formyltransferase"/>
    <property type="match status" value="1"/>
</dbReference>
<dbReference type="UniPathway" id="UPA00074">
    <property type="reaction ID" value="UER00126"/>
</dbReference>
<comment type="caution">
    <text evidence="8">The sequence shown here is derived from an EMBL/GenBank/DDBJ whole genome shotgun (WGS) entry which is preliminary data.</text>
</comment>
<dbReference type="EC" id="2.1.2.2" evidence="6"/>
<organism evidence="8 9">
    <name type="scientific">Limisphaera ngatamarikiensis</name>
    <dbReference type="NCBI Taxonomy" id="1324935"/>
    <lineage>
        <taxon>Bacteria</taxon>
        <taxon>Pseudomonadati</taxon>
        <taxon>Verrucomicrobiota</taxon>
        <taxon>Verrucomicrobiia</taxon>
        <taxon>Limisphaerales</taxon>
        <taxon>Limisphaeraceae</taxon>
        <taxon>Limisphaera</taxon>
    </lineage>
</organism>
<evidence type="ECO:0000256" key="6">
    <source>
        <dbReference type="HAMAP-Rule" id="MF_01930"/>
    </source>
</evidence>
<proteinExistence type="inferred from homology"/>
<name>A0A6M1RG27_9BACT</name>
<dbReference type="GO" id="GO:0006189">
    <property type="term" value="P:'de novo' IMP biosynthetic process"/>
    <property type="evidence" value="ECO:0007669"/>
    <property type="project" value="UniProtKB-UniRule"/>
</dbReference>
<protein>
    <recommendedName>
        <fullName evidence="6">Phosphoribosylglycinamide formyltransferase</fullName>
        <ecNumber evidence="6">2.1.2.2</ecNumber>
    </recommendedName>
    <alternativeName>
        <fullName evidence="6">5'-phosphoribosylglycinamide transformylase</fullName>
    </alternativeName>
    <alternativeName>
        <fullName evidence="6">GAR transformylase</fullName>
        <shortName evidence="6">GART</shortName>
    </alternativeName>
</protein>
<dbReference type="GO" id="GO:0005829">
    <property type="term" value="C:cytosol"/>
    <property type="evidence" value="ECO:0007669"/>
    <property type="project" value="TreeGrafter"/>
</dbReference>
<dbReference type="EMBL" id="JAAKYA010000042">
    <property type="protein sequence ID" value="NGO39008.1"/>
    <property type="molecule type" value="Genomic_DNA"/>
</dbReference>
<dbReference type="InterPro" id="IPR001555">
    <property type="entry name" value="GART_AS"/>
</dbReference>
<dbReference type="PANTHER" id="PTHR43369">
    <property type="entry name" value="PHOSPHORIBOSYLGLYCINAMIDE FORMYLTRANSFERASE"/>
    <property type="match status" value="1"/>
</dbReference>
<evidence type="ECO:0000256" key="2">
    <source>
        <dbReference type="ARBA" id="ARBA00022679"/>
    </source>
</evidence>
<evidence type="ECO:0000256" key="5">
    <source>
        <dbReference type="ARBA" id="ARBA00047664"/>
    </source>
</evidence>
<feature type="active site" description="Proton donor" evidence="6">
    <location>
        <position position="113"/>
    </location>
</feature>
<keyword evidence="3 6" id="KW-0658">Purine biosynthesis</keyword>
<dbReference type="Pfam" id="PF00551">
    <property type="entry name" value="Formyl_trans_N"/>
    <property type="match status" value="1"/>
</dbReference>
<dbReference type="RefSeq" id="WP_165106816.1">
    <property type="nucleotide sequence ID" value="NZ_JAAKYA010000042.1"/>
</dbReference>
<keyword evidence="9" id="KW-1185">Reference proteome</keyword>
<reference evidence="8 9" key="1">
    <citation type="submission" date="2020-02" db="EMBL/GenBank/DDBJ databases">
        <title>Draft genome sequence of Limisphaera ngatamarikiensis NGM72.4T, a thermophilic Verrucomicrobia grouped in subdivision 3.</title>
        <authorList>
            <person name="Carere C.R."/>
            <person name="Steen J."/>
            <person name="Hugenholtz P."/>
            <person name="Stott M.B."/>
        </authorList>
    </citation>
    <scope>NUCLEOTIDE SEQUENCE [LARGE SCALE GENOMIC DNA]</scope>
    <source>
        <strain evidence="8 9">NGM72.4</strain>
    </source>
</reference>
<dbReference type="Gene3D" id="3.40.50.170">
    <property type="entry name" value="Formyl transferase, N-terminal domain"/>
    <property type="match status" value="1"/>
</dbReference>
<feature type="site" description="Raises pKa of active site His" evidence="6">
    <location>
        <position position="149"/>
    </location>
</feature>
<feature type="domain" description="Formyl transferase N-terminal" evidence="7">
    <location>
        <begin position="5"/>
        <end position="185"/>
    </location>
</feature>
<comment type="pathway">
    <text evidence="1 6">Purine metabolism; IMP biosynthesis via de novo pathway; N(2)-formyl-N(1)-(5-phospho-D-ribosyl)glycinamide from N(1)-(5-phospho-D-ribosyl)glycinamide (10-formyl THF route): step 1/1.</text>
</comment>
<dbReference type="HAMAP" id="MF_01930">
    <property type="entry name" value="PurN"/>
    <property type="match status" value="1"/>
</dbReference>
<dbReference type="InterPro" id="IPR002376">
    <property type="entry name" value="Formyl_transf_N"/>
</dbReference>
<feature type="binding site" evidence="6">
    <location>
        <position position="65"/>
    </location>
    <ligand>
        <name>(6R)-10-formyltetrahydrofolate</name>
        <dbReference type="ChEBI" id="CHEBI:195366"/>
    </ligand>
</feature>
<comment type="function">
    <text evidence="6">Catalyzes the transfer of a formyl group from 10-formyltetrahydrofolate to 5-phospho-ribosyl-glycinamide (GAR), producing 5-phospho-ribosyl-N-formylglycinamide (FGAR) and tetrahydrofolate.</text>
</comment>
<sequence>MSEARLGVLGSGTGTNFVAIAEACAAGRIPARVALVLSDVPDAGILARARERGIPARYIPPGPFRTKLDEAAERAYVSALQEAGVQWVVLAGFMRVLKSVFLRAFEGRIVNIHPSLLPSFPGLAAWRQAWEYGVKVTGCTVHFVDAGVDSGPIIGQQAVPVHDDDTPETLLQRIHQAEYELYPRCLAALVRGELEVQGRRVLWRRPAKEPPGHG</sequence>
<evidence type="ECO:0000259" key="7">
    <source>
        <dbReference type="Pfam" id="PF00551"/>
    </source>
</evidence>
<dbReference type="Proteomes" id="UP000477311">
    <property type="component" value="Unassembled WGS sequence"/>
</dbReference>
<gene>
    <name evidence="6" type="primary">purN</name>
    <name evidence="8" type="ORF">G4L39_06305</name>
</gene>
<dbReference type="NCBIfam" id="TIGR00639">
    <property type="entry name" value="PurN"/>
    <property type="match status" value="1"/>
</dbReference>
<dbReference type="GO" id="GO:0004644">
    <property type="term" value="F:phosphoribosylglycinamide formyltransferase activity"/>
    <property type="evidence" value="ECO:0007669"/>
    <property type="project" value="UniProtKB-UniRule"/>
</dbReference>
<evidence type="ECO:0000256" key="3">
    <source>
        <dbReference type="ARBA" id="ARBA00022755"/>
    </source>
</evidence>
<accession>A0A6M1RG27</accession>
<feature type="binding site" evidence="6">
    <location>
        <begin position="14"/>
        <end position="16"/>
    </location>
    <ligand>
        <name>N(1)-(5-phospho-beta-D-ribosyl)glycinamide</name>
        <dbReference type="ChEBI" id="CHEBI:143788"/>
    </ligand>
</feature>
<evidence type="ECO:0000256" key="1">
    <source>
        <dbReference type="ARBA" id="ARBA00005054"/>
    </source>
</evidence>
<keyword evidence="2 6" id="KW-0808">Transferase</keyword>
<evidence type="ECO:0000313" key="8">
    <source>
        <dbReference type="EMBL" id="NGO39008.1"/>
    </source>
</evidence>
<dbReference type="InterPro" id="IPR036477">
    <property type="entry name" value="Formyl_transf_N_sf"/>
</dbReference>
<dbReference type="CDD" id="cd08645">
    <property type="entry name" value="FMT_core_GART"/>
    <property type="match status" value="1"/>
</dbReference>
<evidence type="ECO:0000313" key="9">
    <source>
        <dbReference type="Proteomes" id="UP000477311"/>
    </source>
</evidence>